<proteinExistence type="predicted"/>
<protein>
    <submittedName>
        <fullName evidence="1">Uncharacterized protein</fullName>
    </submittedName>
</protein>
<accession>A0A562BLF4</accession>
<dbReference type="Proteomes" id="UP000318141">
    <property type="component" value="Unassembled WGS sequence"/>
</dbReference>
<keyword evidence="2" id="KW-1185">Reference proteome</keyword>
<dbReference type="AlphaFoldDB" id="A0A562BLF4"/>
<sequence length="105" mass="11963">MYVILTSRSGEFRTEPGDGMHPVEAYDYVFYGRTTAHFVIASLERDSRVRVIEERPPYVINQVPTKFLEKFDTIEAARAELRQLATFGSMDIALVPAQRLLPDPS</sequence>
<evidence type="ECO:0000313" key="2">
    <source>
        <dbReference type="Proteomes" id="UP000318141"/>
    </source>
</evidence>
<dbReference type="OrthoDB" id="2866001at2"/>
<dbReference type="EMBL" id="VLJN01000015">
    <property type="protein sequence ID" value="TWG86034.1"/>
    <property type="molecule type" value="Genomic_DNA"/>
</dbReference>
<gene>
    <name evidence="1" type="ORF">L602_002200000890</name>
</gene>
<evidence type="ECO:0000313" key="1">
    <source>
        <dbReference type="EMBL" id="TWG86034.1"/>
    </source>
</evidence>
<comment type="caution">
    <text evidence="1">The sequence shown here is derived from an EMBL/GenBank/DDBJ whole genome shotgun (WGS) entry which is preliminary data.</text>
</comment>
<reference evidence="1 2" key="1">
    <citation type="submission" date="2019-07" db="EMBL/GenBank/DDBJ databases">
        <title>Genome sequencing of lignin-degrading bacterial isolates.</title>
        <authorList>
            <person name="Gladden J."/>
        </authorList>
    </citation>
    <scope>NUCLEOTIDE SEQUENCE [LARGE SCALE GENOMIC DNA]</scope>
    <source>
        <strain evidence="1 2">J11</strain>
    </source>
</reference>
<organism evidence="1 2">
    <name type="scientific">Cupriavidus gilardii J11</name>
    <dbReference type="NCBI Taxonomy" id="936133"/>
    <lineage>
        <taxon>Bacteria</taxon>
        <taxon>Pseudomonadati</taxon>
        <taxon>Pseudomonadota</taxon>
        <taxon>Betaproteobacteria</taxon>
        <taxon>Burkholderiales</taxon>
        <taxon>Burkholderiaceae</taxon>
        <taxon>Cupriavidus</taxon>
    </lineage>
</organism>
<name>A0A562BLF4_9BURK</name>